<dbReference type="HOGENOM" id="CLU_571097_0_0_1"/>
<dbReference type="Proteomes" id="UP000015100">
    <property type="component" value="Unassembled WGS sequence"/>
</dbReference>
<evidence type="ECO:0000313" key="4">
    <source>
        <dbReference type="Proteomes" id="UP000015100"/>
    </source>
</evidence>
<protein>
    <submittedName>
        <fullName evidence="3">Uncharacterized protein</fullName>
    </submittedName>
</protein>
<sequence>MLLKRQYAFEKIVQGMDCIIASTESLQQLYMTCSKQIVEFQNRNLGPDLHRDIAMIPLEVERLKTEVNGALERSRIDLGISTGRLSTIQAEIAQNRAITEREQVNYQKRAAAARESASSRRTSGILAGVLSLGLFLPYAIVALVDANDDENMAAQYAATANRYGNEVLNLKLSCISIESSIDSLLRANTSLENEEMGLSSAIQSQKQELSLLTNRMQDLELELEKVATGLSSDIKDLENSVKALELDSKGLRNDTQRVKISVSEWRDRFIRYRDASKFALPNHLFIYIDPDKLQTQFLKMVSILSVAAVILSATTAVQSAAVPKIFDDLDKRSPNDVGPLASGSSAAIVGRRHFIHDGVKLVRTADPVTDPHAAELHKRYSSKLSFSICNSWGITICGTCWYHEVSFDTAVCLPITQGSFYVFREMTNASARIFKDVSDCTGSGYPVPGCTNNYSGCNTFSGAGYNTKSVLAVVGCTP</sequence>
<accession>S8BPP9</accession>
<keyword evidence="2" id="KW-1133">Transmembrane helix</keyword>
<feature type="coiled-coil region" evidence="1">
    <location>
        <begin position="202"/>
        <end position="254"/>
    </location>
</feature>
<organism evidence="3 4">
    <name type="scientific">Dactylellina haptotyla (strain CBS 200.50)</name>
    <name type="common">Nematode-trapping fungus</name>
    <name type="synonym">Monacrosporium haptotylum</name>
    <dbReference type="NCBI Taxonomy" id="1284197"/>
    <lineage>
        <taxon>Eukaryota</taxon>
        <taxon>Fungi</taxon>
        <taxon>Dikarya</taxon>
        <taxon>Ascomycota</taxon>
        <taxon>Pezizomycotina</taxon>
        <taxon>Orbiliomycetes</taxon>
        <taxon>Orbiliales</taxon>
        <taxon>Orbiliaceae</taxon>
        <taxon>Dactylellina</taxon>
    </lineage>
</organism>
<keyword evidence="1" id="KW-0175">Coiled coil</keyword>
<feature type="transmembrane region" description="Helical" evidence="2">
    <location>
        <begin position="124"/>
        <end position="144"/>
    </location>
</feature>
<name>S8BPP9_DACHA</name>
<evidence type="ECO:0000256" key="1">
    <source>
        <dbReference type="SAM" id="Coils"/>
    </source>
</evidence>
<proteinExistence type="predicted"/>
<reference evidence="3 4" key="1">
    <citation type="journal article" date="2013" name="PLoS Genet.">
        <title>Genomic mechanisms accounting for the adaptation to parasitism in nematode-trapping fungi.</title>
        <authorList>
            <person name="Meerupati T."/>
            <person name="Andersson K.M."/>
            <person name="Friman E."/>
            <person name="Kumar D."/>
            <person name="Tunlid A."/>
            <person name="Ahren D."/>
        </authorList>
    </citation>
    <scope>NUCLEOTIDE SEQUENCE [LARGE SCALE GENOMIC DNA]</scope>
    <source>
        <strain evidence="3 4">CBS 200.50</strain>
    </source>
</reference>
<keyword evidence="2" id="KW-0812">Transmembrane</keyword>
<evidence type="ECO:0000313" key="3">
    <source>
        <dbReference type="EMBL" id="EPS37217.1"/>
    </source>
</evidence>
<comment type="caution">
    <text evidence="3">The sequence shown here is derived from an EMBL/GenBank/DDBJ whole genome shotgun (WGS) entry which is preliminary data.</text>
</comment>
<gene>
    <name evidence="3" type="ORF">H072_9125</name>
</gene>
<keyword evidence="4" id="KW-1185">Reference proteome</keyword>
<reference evidence="4" key="2">
    <citation type="submission" date="2013-04" db="EMBL/GenBank/DDBJ databases">
        <title>Genomic mechanisms accounting for the adaptation to parasitism in nematode-trapping fungi.</title>
        <authorList>
            <person name="Ahren D.G."/>
        </authorList>
    </citation>
    <scope>NUCLEOTIDE SEQUENCE [LARGE SCALE GENOMIC DNA]</scope>
    <source>
        <strain evidence="4">CBS 200.50</strain>
    </source>
</reference>
<evidence type="ECO:0000256" key="2">
    <source>
        <dbReference type="SAM" id="Phobius"/>
    </source>
</evidence>
<keyword evidence="2" id="KW-0472">Membrane</keyword>
<dbReference type="OrthoDB" id="5347102at2759"/>
<dbReference type="AlphaFoldDB" id="S8BPP9"/>
<dbReference type="EMBL" id="AQGS01000691">
    <property type="protein sequence ID" value="EPS37217.1"/>
    <property type="molecule type" value="Genomic_DNA"/>
</dbReference>